<gene>
    <name evidence="1" type="ORF">K7395_15380</name>
</gene>
<keyword evidence="2" id="KW-1185">Reference proteome</keyword>
<evidence type="ECO:0000313" key="1">
    <source>
        <dbReference type="EMBL" id="USC48030.1"/>
    </source>
</evidence>
<dbReference type="Proteomes" id="UP001056079">
    <property type="component" value="Chromosome"/>
</dbReference>
<dbReference type="EMBL" id="CP098609">
    <property type="protein sequence ID" value="USC48030.1"/>
    <property type="molecule type" value="Genomic_DNA"/>
</dbReference>
<evidence type="ECO:0000313" key="2">
    <source>
        <dbReference type="Proteomes" id="UP001056079"/>
    </source>
</evidence>
<name>A0ABY4UUS7_STRFL</name>
<dbReference type="RefSeq" id="WP_006126467.1">
    <property type="nucleotide sequence ID" value="NZ_CP098609.1"/>
</dbReference>
<sequence>MSLPESYLKPVVQLLAQTASPFDVPADPEIFSESWLEPALRHALSLLDEADVEKNAALSSTGGGLTHLFLTADDADDYAVHLRIAGEGDLTVREPQEKSVVLTLAGTMELEAFRHSADVAEDTPWYVRQFVPENIYACHPGTLHSVEQSEEAAQLVISRNGTPGQGRALTADEYREALGRIRTVLGRTVEAHTALALEAAPGESR</sequence>
<reference evidence="1" key="1">
    <citation type="submission" date="2021-08" db="EMBL/GenBank/DDBJ databases">
        <title>DNA methylation of m4C regulates biosynthesis of daptomycin in Streptomyces roseosporus L30.</title>
        <authorList>
            <person name="Fang J.-L."/>
        </authorList>
    </citation>
    <scope>NUCLEOTIDE SEQUENCE</scope>
    <source>
        <strain evidence="1">L30</strain>
    </source>
</reference>
<accession>A0ABY4UUS7</accession>
<organism evidence="1 2">
    <name type="scientific">Streptomyces filamentosus</name>
    <name type="common">Streptomyces roseosporus</name>
    <dbReference type="NCBI Taxonomy" id="67294"/>
    <lineage>
        <taxon>Bacteria</taxon>
        <taxon>Bacillati</taxon>
        <taxon>Actinomycetota</taxon>
        <taxon>Actinomycetes</taxon>
        <taxon>Kitasatosporales</taxon>
        <taxon>Streptomycetaceae</taxon>
        <taxon>Streptomyces</taxon>
    </lineage>
</organism>
<proteinExistence type="predicted"/>
<protein>
    <submittedName>
        <fullName evidence="1">Uncharacterized protein</fullName>
    </submittedName>
</protein>